<gene>
    <name evidence="1" type="ORF">B0537_02690</name>
</gene>
<dbReference type="Proteomes" id="UP000189464">
    <property type="component" value="Chromosome"/>
</dbReference>
<proteinExistence type="predicted"/>
<dbReference type="KEGG" id="dfg:B0537_02690"/>
<dbReference type="RefSeq" id="WP_077713056.1">
    <property type="nucleotide sequence ID" value="NZ_CP019698.1"/>
</dbReference>
<evidence type="ECO:0008006" key="3">
    <source>
        <dbReference type="Google" id="ProtNLM"/>
    </source>
</evidence>
<reference evidence="1 2" key="1">
    <citation type="journal article" date="2016" name="Int. J. Syst. Evol. Microbiol.">
        <title>Desulfotomaculum ferrireducens sp. nov., a moderately thermophilic sulfate-reducing and dissimilatory Fe(III)-reducing bacterium isolated from compost.</title>
        <authorList>
            <person name="Yang G."/>
            <person name="Guo J."/>
            <person name="Zhuang L."/>
            <person name="Yuan Y."/>
            <person name="Zhou S."/>
        </authorList>
    </citation>
    <scope>NUCLEOTIDE SEQUENCE [LARGE SCALE GENOMIC DNA]</scope>
    <source>
        <strain evidence="1 2">GSS09</strain>
    </source>
</reference>
<keyword evidence="2" id="KW-1185">Reference proteome</keyword>
<dbReference type="STRING" id="1833852.B0537_02690"/>
<accession>A0A1S6ITJ7</accession>
<sequence length="116" mass="13951">MDRKKELKEQYKQMKPPMGIFMVRCKLDNKCLLEVTPNIKGKINSTRFQLANGSHRNRELQKAWRELGEDAFEFEVLENLEYDEDETKTDYKEDLALLEIIWQEKLAKEGMDFYKR</sequence>
<organism evidence="1 2">
    <name type="scientific">Desulforamulus ferrireducens</name>
    <dbReference type="NCBI Taxonomy" id="1833852"/>
    <lineage>
        <taxon>Bacteria</taxon>
        <taxon>Bacillati</taxon>
        <taxon>Bacillota</taxon>
        <taxon>Clostridia</taxon>
        <taxon>Eubacteriales</taxon>
        <taxon>Peptococcaceae</taxon>
        <taxon>Desulforamulus</taxon>
    </lineage>
</organism>
<evidence type="ECO:0000313" key="1">
    <source>
        <dbReference type="EMBL" id="AQS58094.1"/>
    </source>
</evidence>
<dbReference type="OrthoDB" id="9789954at2"/>
<dbReference type="Gene3D" id="3.40.1440.10">
    <property type="entry name" value="GIY-YIG endonuclease"/>
    <property type="match status" value="1"/>
</dbReference>
<dbReference type="CDD" id="cd10451">
    <property type="entry name" value="GIY-YIG_LuxR_like"/>
    <property type="match status" value="1"/>
</dbReference>
<dbReference type="SUPFAM" id="SSF82771">
    <property type="entry name" value="GIY-YIG endonuclease"/>
    <property type="match status" value="1"/>
</dbReference>
<dbReference type="EMBL" id="CP019698">
    <property type="protein sequence ID" value="AQS58094.1"/>
    <property type="molecule type" value="Genomic_DNA"/>
</dbReference>
<protein>
    <recommendedName>
        <fullName evidence="3">GIY-YIG nuclease family protein</fullName>
    </recommendedName>
</protein>
<dbReference type="InterPro" id="IPR035901">
    <property type="entry name" value="GIY-YIG_endonuc_sf"/>
</dbReference>
<evidence type="ECO:0000313" key="2">
    <source>
        <dbReference type="Proteomes" id="UP000189464"/>
    </source>
</evidence>
<dbReference type="AlphaFoldDB" id="A0A1S6ITJ7"/>
<name>A0A1S6ITJ7_9FIRM</name>